<dbReference type="InterPro" id="IPR002641">
    <property type="entry name" value="PNPLA_dom"/>
</dbReference>
<dbReference type="PANTHER" id="PTHR32176">
    <property type="entry name" value="XYLOSE ISOMERASE"/>
    <property type="match status" value="1"/>
</dbReference>
<feature type="active site" description="Nucleophile" evidence="4">
    <location>
        <position position="272"/>
    </location>
</feature>
<dbReference type="GO" id="GO:0016042">
    <property type="term" value="P:lipid catabolic process"/>
    <property type="evidence" value="ECO:0007669"/>
    <property type="project" value="UniProtKB-UniRule"/>
</dbReference>
<accession>A0A6N2KUI8</accession>
<comment type="function">
    <text evidence="5">Lipolytic acyl hydrolase (LAH).</text>
</comment>
<comment type="similarity">
    <text evidence="1 5">Belongs to the patatin family.</text>
</comment>
<dbReference type="EMBL" id="CAADRP010000713">
    <property type="protein sequence ID" value="VFU31485.1"/>
    <property type="molecule type" value="Genomic_DNA"/>
</dbReference>
<feature type="domain" description="PNPLA" evidence="7">
    <location>
        <begin position="227"/>
        <end position="476"/>
    </location>
</feature>
<evidence type="ECO:0000313" key="8">
    <source>
        <dbReference type="EMBL" id="VFU31485.1"/>
    </source>
</evidence>
<reference evidence="8" key="1">
    <citation type="submission" date="2019-03" db="EMBL/GenBank/DDBJ databases">
        <authorList>
            <person name="Mank J."/>
            <person name="Almeida P."/>
        </authorList>
    </citation>
    <scope>NUCLEOTIDE SEQUENCE</scope>
    <source>
        <strain evidence="8">78183</strain>
    </source>
</reference>
<comment type="domain">
    <text evidence="5">The nitrogen atoms of the two glycine residues in the GGXR motif define the oxyanion hole, and stabilize the oxyanion that forms during the nucleophilic attack by the catalytic serine during substrate cleavage.</text>
</comment>
<dbReference type="PANTHER" id="PTHR32176:SF116">
    <property type="entry name" value="PATATIN"/>
    <property type="match status" value="1"/>
</dbReference>
<feature type="compositionally biased region" description="Polar residues" evidence="6">
    <location>
        <begin position="69"/>
        <end position="84"/>
    </location>
</feature>
<dbReference type="GO" id="GO:0004620">
    <property type="term" value="F:phospholipase activity"/>
    <property type="evidence" value="ECO:0007669"/>
    <property type="project" value="TreeGrafter"/>
</dbReference>
<protein>
    <recommendedName>
        <fullName evidence="5">Patatin</fullName>
        <ecNumber evidence="5">3.1.1.-</ecNumber>
    </recommendedName>
</protein>
<keyword evidence="2 4" id="KW-0442">Lipid degradation</keyword>
<organism evidence="8">
    <name type="scientific">Salix viminalis</name>
    <name type="common">Common osier</name>
    <name type="synonym">Basket willow</name>
    <dbReference type="NCBI Taxonomy" id="40686"/>
    <lineage>
        <taxon>Eukaryota</taxon>
        <taxon>Viridiplantae</taxon>
        <taxon>Streptophyta</taxon>
        <taxon>Embryophyta</taxon>
        <taxon>Tracheophyta</taxon>
        <taxon>Spermatophyta</taxon>
        <taxon>Magnoliopsida</taxon>
        <taxon>eudicotyledons</taxon>
        <taxon>Gunneridae</taxon>
        <taxon>Pentapetalae</taxon>
        <taxon>rosids</taxon>
        <taxon>fabids</taxon>
        <taxon>Malpighiales</taxon>
        <taxon>Salicaceae</taxon>
        <taxon>Saliceae</taxon>
        <taxon>Salix</taxon>
    </lineage>
</organism>
<feature type="active site" description="Proton acceptor" evidence="4">
    <location>
        <position position="463"/>
    </location>
</feature>
<keyword evidence="4 5" id="KW-0378">Hydrolase</keyword>
<dbReference type="PROSITE" id="PS51635">
    <property type="entry name" value="PNPLA"/>
    <property type="match status" value="1"/>
</dbReference>
<feature type="short sequence motif" description="GXSXG" evidence="4">
    <location>
        <begin position="270"/>
        <end position="274"/>
    </location>
</feature>
<dbReference type="EC" id="3.1.1.-" evidence="5"/>
<keyword evidence="3 4" id="KW-0443">Lipid metabolism</keyword>
<sequence>MGSGDGFTTILSIDGGGVRGIIPSIVLAALEAKLQKKLKAKGTVMQMVVADWLRFDKREDDLVGRPDSVDTSAAFSGGATTLEGNESRRNRGSPTQGHTLVRGDQALKKTSNSQKQKIVLSDALTNVIIPTFDIKLFKSIIFSSLKVFDSSSLSIQDITNSRKAKRDKSMEARTADVCVGTYKRGAEPILAAPAVAKQKESIAKQKVVFQFSQDGSMGSGDGFTTILSIDGGGVRGIIPSIVLAALEAKLQVLDENKDARIADYFDFIAGTSTGGLVTAMLTTPNAEKKPLFEAKDIVKFYLEKSPLIFPKTTEQLLEDDQLFPDEAAMNSLLDEATKHIQNHQILGSLIATLRYLLTCKWLPNFIRKRLGRNLLFPKYDGVKLHELINEQMGEKLLSDALTGVIIPAFDIKLFEPIIFSSLEAKRDKLKDARTADVCVGTTAAPSYFPPYFFKTTVDFNLADGGLAANNPSLVAVCEVMKEQKINGRKLLILSLGTGAADQSDRYVVGDDPSKWGLLRWLWYSENNGSPLIDILTTASDEMISTYISTIFQYCGWEENYYRIQADMKLSEAKMDDARPENLENLQQIGKDLAARHDAELDALAIKLIENRKARLARIDSKL</sequence>
<dbReference type="SUPFAM" id="SSF52151">
    <property type="entry name" value="FabD/lysophospholipase-like"/>
    <property type="match status" value="2"/>
</dbReference>
<evidence type="ECO:0000259" key="7">
    <source>
        <dbReference type="PROSITE" id="PS51635"/>
    </source>
</evidence>
<name>A0A6N2KUI8_SALVM</name>
<dbReference type="InterPro" id="IPR016035">
    <property type="entry name" value="Acyl_Trfase/lysoPLipase"/>
</dbReference>
<dbReference type="Pfam" id="PF01734">
    <property type="entry name" value="Patatin"/>
    <property type="match status" value="1"/>
</dbReference>
<feature type="short sequence motif" description="DGA/G" evidence="4">
    <location>
        <begin position="463"/>
        <end position="465"/>
    </location>
</feature>
<evidence type="ECO:0000256" key="1">
    <source>
        <dbReference type="ARBA" id="ARBA00010240"/>
    </source>
</evidence>
<dbReference type="AlphaFoldDB" id="A0A6N2KUI8"/>
<proteinExistence type="inferred from homology"/>
<evidence type="ECO:0000256" key="5">
    <source>
        <dbReference type="RuleBase" id="RU361262"/>
    </source>
</evidence>
<gene>
    <name evidence="8" type="ORF">SVIM_LOCUS132170</name>
</gene>
<evidence type="ECO:0000256" key="3">
    <source>
        <dbReference type="ARBA" id="ARBA00023098"/>
    </source>
</evidence>
<dbReference type="Gene3D" id="3.40.1090.10">
    <property type="entry name" value="Cytosolic phospholipase A2 catalytic domain"/>
    <property type="match status" value="2"/>
</dbReference>
<feature type="short sequence motif" description="GXGXXG" evidence="4">
    <location>
        <begin position="231"/>
        <end position="236"/>
    </location>
</feature>
<evidence type="ECO:0000256" key="4">
    <source>
        <dbReference type="PROSITE-ProRule" id="PRU01161"/>
    </source>
</evidence>
<dbReference type="GO" id="GO:0047372">
    <property type="term" value="F:monoacylglycerol lipase activity"/>
    <property type="evidence" value="ECO:0007669"/>
    <property type="project" value="TreeGrafter"/>
</dbReference>
<evidence type="ECO:0000256" key="6">
    <source>
        <dbReference type="SAM" id="MobiDB-lite"/>
    </source>
</evidence>
<evidence type="ECO:0000256" key="2">
    <source>
        <dbReference type="ARBA" id="ARBA00022963"/>
    </source>
</evidence>
<feature type="region of interest" description="Disordered" evidence="6">
    <location>
        <begin position="66"/>
        <end position="104"/>
    </location>
</feature>